<accession>A0ACC1RJW2</accession>
<dbReference type="Proteomes" id="UP001148662">
    <property type="component" value="Unassembled WGS sequence"/>
</dbReference>
<reference evidence="1" key="1">
    <citation type="submission" date="2022-07" db="EMBL/GenBank/DDBJ databases">
        <title>Genome Sequence of Phlebia brevispora.</title>
        <authorList>
            <person name="Buettner E."/>
        </authorList>
    </citation>
    <scope>NUCLEOTIDE SEQUENCE</scope>
    <source>
        <strain evidence="1">MPL23</strain>
    </source>
</reference>
<dbReference type="EMBL" id="JANHOG010002662">
    <property type="protein sequence ID" value="KAJ3521174.1"/>
    <property type="molecule type" value="Genomic_DNA"/>
</dbReference>
<name>A0ACC1RJW2_9APHY</name>
<organism evidence="1 2">
    <name type="scientific">Phlebia brevispora</name>
    <dbReference type="NCBI Taxonomy" id="194682"/>
    <lineage>
        <taxon>Eukaryota</taxon>
        <taxon>Fungi</taxon>
        <taxon>Dikarya</taxon>
        <taxon>Basidiomycota</taxon>
        <taxon>Agaricomycotina</taxon>
        <taxon>Agaricomycetes</taxon>
        <taxon>Polyporales</taxon>
        <taxon>Meruliaceae</taxon>
        <taxon>Phlebia</taxon>
    </lineage>
</organism>
<proteinExistence type="predicted"/>
<evidence type="ECO:0000313" key="1">
    <source>
        <dbReference type="EMBL" id="KAJ3521174.1"/>
    </source>
</evidence>
<evidence type="ECO:0000313" key="2">
    <source>
        <dbReference type="Proteomes" id="UP001148662"/>
    </source>
</evidence>
<keyword evidence="2" id="KW-1185">Reference proteome</keyword>
<comment type="caution">
    <text evidence="1">The sequence shown here is derived from an EMBL/GenBank/DDBJ whole genome shotgun (WGS) entry which is preliminary data.</text>
</comment>
<protein>
    <submittedName>
        <fullName evidence="1">Uncharacterized protein</fullName>
    </submittedName>
</protein>
<sequence length="271" mass="30100">MAQTLRSRSPHGIIMFSLASGIPRDPRRQHVQVCHKSGKISVSRTREQYGVSQQVEVQVRIQDWRFKPAELSEPLPPRLSMDPLLQSAIQHTLDDQEWEDDGEEEYDNEEDLDAEAEEIAKRLGDQLLADIAKAQAEAANAAQAVVTQGATELQPAPTAAVSEPTHLAETSDQSKILPHNRKQEAALMTVRTILSFAFKDPVVRATLNTYIVHNSENRSVLDVLTQCASSNTIDKDLARPLSNAVPYSWTRASGNETLRMTTPLTSGIRRK</sequence>
<gene>
    <name evidence="1" type="ORF">NM688_g9054</name>
</gene>